<dbReference type="Pfam" id="PF08241">
    <property type="entry name" value="Methyltransf_11"/>
    <property type="match status" value="1"/>
</dbReference>
<dbReference type="PANTHER" id="PTHR43591">
    <property type="entry name" value="METHYLTRANSFERASE"/>
    <property type="match status" value="1"/>
</dbReference>
<keyword evidence="2" id="KW-0808">Transferase</keyword>
<dbReference type="GO" id="GO:0032259">
    <property type="term" value="P:methylation"/>
    <property type="evidence" value="ECO:0007669"/>
    <property type="project" value="UniProtKB-KW"/>
</dbReference>
<evidence type="ECO:0000313" key="2">
    <source>
        <dbReference type="EMBL" id="SDW66709.1"/>
    </source>
</evidence>
<dbReference type="STRING" id="1048340.SAMN05444487_10581"/>
<feature type="domain" description="Methyltransferase type 11" evidence="1">
    <location>
        <begin position="45"/>
        <end position="141"/>
    </location>
</feature>
<organism evidence="2 3">
    <name type="scientific">Marininema mesophilum</name>
    <dbReference type="NCBI Taxonomy" id="1048340"/>
    <lineage>
        <taxon>Bacteria</taxon>
        <taxon>Bacillati</taxon>
        <taxon>Bacillota</taxon>
        <taxon>Bacilli</taxon>
        <taxon>Bacillales</taxon>
        <taxon>Thermoactinomycetaceae</taxon>
        <taxon>Marininema</taxon>
    </lineage>
</organism>
<sequence length="256" mass="28961">MEENKQAVQKQFTQTGTSYRKSTIHASGSDLTWISELAGSPMLALDVATGAGHTAFTLSSIANRVVGMDLTERMLQIAEEGARQRKLTNITWFQGDAEAIPFPDKLFDLVTCRIAAHHFPHPERAFFEFRRVLVPGGKCIFIDNYAPSEPGANLLINEVERLRDPSHFYAWTKNEWQEYIAAGGLTSISLQHEWTNTVELEDWFRRADTPLASRSEVRRLLSTSSPTLQRLFDFDLVSPAPYLLLHKGLWTAQRPL</sequence>
<reference evidence="2 3" key="1">
    <citation type="submission" date="2016-10" db="EMBL/GenBank/DDBJ databases">
        <authorList>
            <person name="de Groot N.N."/>
        </authorList>
    </citation>
    <scope>NUCLEOTIDE SEQUENCE [LARGE SCALE GENOMIC DNA]</scope>
    <source>
        <strain evidence="2 3">DSM 45610</strain>
    </source>
</reference>
<dbReference type="Gene3D" id="3.40.50.150">
    <property type="entry name" value="Vaccinia Virus protein VP39"/>
    <property type="match status" value="1"/>
</dbReference>
<keyword evidence="3" id="KW-1185">Reference proteome</keyword>
<dbReference type="PANTHER" id="PTHR43591:SF24">
    <property type="entry name" value="2-METHOXY-6-POLYPRENYL-1,4-BENZOQUINOL METHYLASE, MITOCHONDRIAL"/>
    <property type="match status" value="1"/>
</dbReference>
<dbReference type="SUPFAM" id="SSF53335">
    <property type="entry name" value="S-adenosyl-L-methionine-dependent methyltransferases"/>
    <property type="match status" value="1"/>
</dbReference>
<evidence type="ECO:0000313" key="3">
    <source>
        <dbReference type="Proteomes" id="UP000198534"/>
    </source>
</evidence>
<dbReference type="GO" id="GO:0008757">
    <property type="term" value="F:S-adenosylmethionine-dependent methyltransferase activity"/>
    <property type="evidence" value="ECO:0007669"/>
    <property type="project" value="InterPro"/>
</dbReference>
<dbReference type="AlphaFoldDB" id="A0A1H2VFP5"/>
<dbReference type="InterPro" id="IPR013216">
    <property type="entry name" value="Methyltransf_11"/>
</dbReference>
<dbReference type="RefSeq" id="WP_091738022.1">
    <property type="nucleotide sequence ID" value="NZ_FNNQ01000005.1"/>
</dbReference>
<accession>A0A1H2VFP5</accession>
<name>A0A1H2VFP5_9BACL</name>
<dbReference type="Proteomes" id="UP000198534">
    <property type="component" value="Unassembled WGS sequence"/>
</dbReference>
<gene>
    <name evidence="2" type="ORF">SAMN05444487_10581</name>
</gene>
<dbReference type="CDD" id="cd02440">
    <property type="entry name" value="AdoMet_MTases"/>
    <property type="match status" value="1"/>
</dbReference>
<protein>
    <submittedName>
        <fullName evidence="2">Methyltransferase domain-containing protein</fullName>
    </submittedName>
</protein>
<dbReference type="OrthoDB" id="43862at2"/>
<keyword evidence="2" id="KW-0489">Methyltransferase</keyword>
<dbReference type="InterPro" id="IPR029063">
    <property type="entry name" value="SAM-dependent_MTases_sf"/>
</dbReference>
<evidence type="ECO:0000259" key="1">
    <source>
        <dbReference type="Pfam" id="PF08241"/>
    </source>
</evidence>
<proteinExistence type="predicted"/>
<dbReference type="EMBL" id="FNNQ01000005">
    <property type="protein sequence ID" value="SDW66709.1"/>
    <property type="molecule type" value="Genomic_DNA"/>
</dbReference>